<proteinExistence type="predicted"/>
<evidence type="ECO:0000256" key="1">
    <source>
        <dbReference type="SAM" id="MobiDB-lite"/>
    </source>
</evidence>
<organism evidence="2 3">
    <name type="scientific">Paracidovorax wautersii</name>
    <dbReference type="NCBI Taxonomy" id="1177982"/>
    <lineage>
        <taxon>Bacteria</taxon>
        <taxon>Pseudomonadati</taxon>
        <taxon>Pseudomonadota</taxon>
        <taxon>Betaproteobacteria</taxon>
        <taxon>Burkholderiales</taxon>
        <taxon>Comamonadaceae</taxon>
        <taxon>Paracidovorax</taxon>
    </lineage>
</organism>
<dbReference type="EMBL" id="FONX01000002">
    <property type="protein sequence ID" value="SFE43097.1"/>
    <property type="molecule type" value="Genomic_DNA"/>
</dbReference>
<evidence type="ECO:0000313" key="3">
    <source>
        <dbReference type="Proteomes" id="UP000199119"/>
    </source>
</evidence>
<gene>
    <name evidence="2" type="ORF">SAMN04489711_10214</name>
</gene>
<keyword evidence="3" id="KW-1185">Reference proteome</keyword>
<evidence type="ECO:0000313" key="2">
    <source>
        <dbReference type="EMBL" id="SFE43097.1"/>
    </source>
</evidence>
<protein>
    <submittedName>
        <fullName evidence="2">Uncharacterized protein</fullName>
    </submittedName>
</protein>
<dbReference type="Proteomes" id="UP000199119">
    <property type="component" value="Unassembled WGS sequence"/>
</dbReference>
<accession>A0A1I2AHB2</accession>
<feature type="region of interest" description="Disordered" evidence="1">
    <location>
        <begin position="48"/>
        <end position="72"/>
    </location>
</feature>
<dbReference type="AlphaFoldDB" id="A0A1I2AHB2"/>
<sequence>MRSLFVLLSPHAMNMSLQHALPFLLLRPLLGTCAIVLGLLLGGCGGGGSGSGSLPAQAGTCGSPDTHCAPKP</sequence>
<name>A0A1I2AHB2_9BURK</name>
<reference evidence="3" key="1">
    <citation type="submission" date="2016-10" db="EMBL/GenBank/DDBJ databases">
        <authorList>
            <person name="Varghese N."/>
            <person name="Submissions S."/>
        </authorList>
    </citation>
    <scope>NUCLEOTIDE SEQUENCE [LARGE SCALE GENOMIC DNA]</scope>
    <source>
        <strain evidence="3">DSM 27981</strain>
    </source>
</reference>